<dbReference type="InterPro" id="IPR027912">
    <property type="entry name" value="CFAP54"/>
</dbReference>
<dbReference type="PANTHER" id="PTHR33487:SF1">
    <property type="entry name" value="CILIA- AND FLAGELLA-ASSOCIATED PROTEIN 54"/>
    <property type="match status" value="1"/>
</dbReference>
<comment type="caution">
    <text evidence="1">The sequence shown here is derived from an EMBL/GenBank/DDBJ whole genome shotgun (WGS) entry which is preliminary data.</text>
</comment>
<organism evidence="1 2">
    <name type="scientific">Saguinus oedipus</name>
    <name type="common">Cotton-top tamarin</name>
    <name type="synonym">Oedipomidas oedipus</name>
    <dbReference type="NCBI Taxonomy" id="9490"/>
    <lineage>
        <taxon>Eukaryota</taxon>
        <taxon>Metazoa</taxon>
        <taxon>Chordata</taxon>
        <taxon>Craniata</taxon>
        <taxon>Vertebrata</taxon>
        <taxon>Euteleostomi</taxon>
        <taxon>Mammalia</taxon>
        <taxon>Eutheria</taxon>
        <taxon>Euarchontoglires</taxon>
        <taxon>Primates</taxon>
        <taxon>Haplorrhini</taxon>
        <taxon>Platyrrhini</taxon>
        <taxon>Cebidae</taxon>
        <taxon>Callitrichinae</taxon>
        <taxon>Saguinus</taxon>
    </lineage>
</organism>
<name>A0ABQ9UZH0_SAGOE</name>
<keyword evidence="1" id="KW-0966">Cell projection</keyword>
<sequence length="375" mass="42059">MFDSTASRFLAVLEALSDSNRRILQTGPIVTDEVEIHDVVSELFLAGKQLLIMSNTGADGMLDFPKTSLLELVIERKDVISVDAAVKFIKLAFTYEEWSLFESSAAHLIYFLQRQDDPESKKAEKDLTLLIAMEPLINIKRNKGLIFPLENYREGEAAQIYLKKIAVHDIPLRKGTDEFPGAPKGITEILPILKKNPVEQLLFAYKLLDKAIGGINLNCMLTTLPNGSSVIDHCYAKHIHHIDGDTYKPLASNSFMMDLHLELIQAQHRIAVVLLDKLQGSSHQSNINNWKLDDGVGWSEITRPSGVWSLLEDFRGVFRSIFSADTSKADYIKELHLGSILDALDLLLLVKYSIHHVAYIIVLSPLTEHSVSLQM</sequence>
<reference evidence="1 2" key="1">
    <citation type="submission" date="2023-05" db="EMBL/GenBank/DDBJ databases">
        <title>B98-5 Cell Line De Novo Hybrid Assembly: An Optical Mapping Approach.</title>
        <authorList>
            <person name="Kananen K."/>
            <person name="Auerbach J.A."/>
            <person name="Kautto E."/>
            <person name="Blachly J.S."/>
        </authorList>
    </citation>
    <scope>NUCLEOTIDE SEQUENCE [LARGE SCALE GENOMIC DNA]</scope>
    <source>
        <strain evidence="1">B95-8</strain>
        <tissue evidence="1">Cell line</tissue>
    </source>
</reference>
<proteinExistence type="predicted"/>
<keyword evidence="2" id="KW-1185">Reference proteome</keyword>
<keyword evidence="1" id="KW-0282">Flagellum</keyword>
<dbReference type="PANTHER" id="PTHR33487">
    <property type="entry name" value="CILIA- AND FLAGELLA-ASSOCIATED PROTEIN 54"/>
    <property type="match status" value="1"/>
</dbReference>
<dbReference type="EMBL" id="JASSZA010000009">
    <property type="protein sequence ID" value="KAK2102402.1"/>
    <property type="molecule type" value="Genomic_DNA"/>
</dbReference>
<dbReference type="Pfam" id="PF14858">
    <property type="entry name" value="CFAP54_N"/>
    <property type="match status" value="1"/>
</dbReference>
<accession>A0ABQ9UZH0</accession>
<evidence type="ECO:0000313" key="2">
    <source>
        <dbReference type="Proteomes" id="UP001266305"/>
    </source>
</evidence>
<gene>
    <name evidence="1" type="primary">CFAP54_3</name>
    <name evidence="1" type="ORF">P7K49_020069</name>
</gene>
<keyword evidence="1" id="KW-0969">Cilium</keyword>
<evidence type="ECO:0000313" key="1">
    <source>
        <dbReference type="EMBL" id="KAK2102402.1"/>
    </source>
</evidence>
<dbReference type="Proteomes" id="UP001266305">
    <property type="component" value="Unassembled WGS sequence"/>
</dbReference>
<protein>
    <submittedName>
        <fullName evidence="1">Cilia- and flagella-associated protein 54</fullName>
    </submittedName>
</protein>